<reference evidence="1 2" key="1">
    <citation type="submission" date="2023-02" db="EMBL/GenBank/DDBJ databases">
        <authorList>
            <person name="Maleckis M."/>
        </authorList>
    </citation>
    <scope>NUCLEOTIDE SEQUENCE [LARGE SCALE GENOMIC DNA]</scope>
    <source>
        <strain evidence="1 2">P8-A2</strain>
    </source>
</reference>
<proteinExistence type="predicted"/>
<dbReference type="EMBL" id="JARAKF010000006">
    <property type="protein sequence ID" value="MDU9002051.1"/>
    <property type="molecule type" value="Genomic_DNA"/>
</dbReference>
<sequence>MPERNNDFGEFGARGIKGHEAVAWQLDAHAGFVATRVTARLHYLTRTERARAAAREAGLTVTDRTLKAWLDGRRSPSRKNLRNIESAYLQVRRRKVARYLLGRLNREGCGTRVEFHLLNQSQVTRPHHRVVEFRTLNVRHWDRIVEVWAAADDQALDDAWINEAVVDLGSQWGRYEYVTAIGFAA</sequence>
<name>A0ABU3V793_9ACTN</name>
<gene>
    <name evidence="1" type="ORF">PU648_59790</name>
</gene>
<accession>A0ABU3V793</accession>
<organism evidence="1 2">
    <name type="scientific">Streptomyces mirabilis</name>
    <dbReference type="NCBI Taxonomy" id="68239"/>
    <lineage>
        <taxon>Bacteria</taxon>
        <taxon>Bacillati</taxon>
        <taxon>Actinomycetota</taxon>
        <taxon>Actinomycetes</taxon>
        <taxon>Kitasatosporales</taxon>
        <taxon>Streptomycetaceae</taxon>
        <taxon>Streptomyces</taxon>
    </lineage>
</organism>
<evidence type="ECO:0000313" key="2">
    <source>
        <dbReference type="Proteomes" id="UP001257627"/>
    </source>
</evidence>
<dbReference type="RefSeq" id="WP_143606250.1">
    <property type="nucleotide sequence ID" value="NZ_CP107955.1"/>
</dbReference>
<dbReference type="Proteomes" id="UP001257627">
    <property type="component" value="Unassembled WGS sequence"/>
</dbReference>
<comment type="caution">
    <text evidence="1">The sequence shown here is derived from an EMBL/GenBank/DDBJ whole genome shotgun (WGS) entry which is preliminary data.</text>
</comment>
<keyword evidence="2" id="KW-1185">Reference proteome</keyword>
<protein>
    <submittedName>
        <fullName evidence="1">Transcriptional regulator</fullName>
    </submittedName>
</protein>
<evidence type="ECO:0000313" key="1">
    <source>
        <dbReference type="EMBL" id="MDU9002051.1"/>
    </source>
</evidence>